<comment type="caution">
    <text evidence="2">The sequence shown here is derived from an EMBL/GenBank/DDBJ whole genome shotgun (WGS) entry which is preliminary data.</text>
</comment>
<dbReference type="AlphaFoldDB" id="A0A7W2FF99"/>
<gene>
    <name evidence="2" type="ORF">H3H39_26290</name>
</gene>
<accession>A0A7W2FF99</accession>
<evidence type="ECO:0000313" key="3">
    <source>
        <dbReference type="Proteomes" id="UP000573499"/>
    </source>
</evidence>
<dbReference type="Pfam" id="PF20535">
    <property type="entry name" value="DUF6750"/>
    <property type="match status" value="1"/>
</dbReference>
<evidence type="ECO:0000313" key="2">
    <source>
        <dbReference type="EMBL" id="MBA5690552.1"/>
    </source>
</evidence>
<keyword evidence="1" id="KW-0812">Transmembrane</keyword>
<organism evidence="2 3">
    <name type="scientific">Rugamonas apoptosis</name>
    <dbReference type="NCBI Taxonomy" id="2758570"/>
    <lineage>
        <taxon>Bacteria</taxon>
        <taxon>Pseudomonadati</taxon>
        <taxon>Pseudomonadota</taxon>
        <taxon>Betaproteobacteria</taxon>
        <taxon>Burkholderiales</taxon>
        <taxon>Oxalobacteraceae</taxon>
        <taxon>Telluria group</taxon>
        <taxon>Rugamonas</taxon>
    </lineage>
</organism>
<dbReference type="EMBL" id="JACEZU010000019">
    <property type="protein sequence ID" value="MBA5690552.1"/>
    <property type="molecule type" value="Genomic_DNA"/>
</dbReference>
<sequence length="153" mass="15648">MKKWNIGAGYDDVCRRIYANLQATQAQCALSPRQRRLMMISAALTGGCLAVAGPAHADTSSGLAGLFHVGTTQAASIKTDLGVVFAALGFGGAGLGGINWVKKGKEGEHSQLKAHQIYVPILAGAVLGAIGYTMIKAGETIGIDGSSHGVVPT</sequence>
<name>A0A7W2FF99_9BURK</name>
<feature type="transmembrane region" description="Helical" evidence="1">
    <location>
        <begin position="117"/>
        <end position="135"/>
    </location>
</feature>
<dbReference type="RefSeq" id="WP_182157366.1">
    <property type="nucleotide sequence ID" value="NZ_JACEZU010000019.1"/>
</dbReference>
<keyword evidence="3" id="KW-1185">Reference proteome</keyword>
<proteinExistence type="predicted"/>
<keyword evidence="1" id="KW-0472">Membrane</keyword>
<dbReference type="InterPro" id="IPR046638">
    <property type="entry name" value="DUF6750"/>
</dbReference>
<feature type="transmembrane region" description="Helical" evidence="1">
    <location>
        <begin position="81"/>
        <end position="101"/>
    </location>
</feature>
<reference evidence="2 3" key="1">
    <citation type="submission" date="2020-07" db="EMBL/GenBank/DDBJ databases">
        <title>Novel species isolated from subtropical streams in China.</title>
        <authorList>
            <person name="Lu H."/>
        </authorList>
    </citation>
    <scope>NUCLEOTIDE SEQUENCE [LARGE SCALE GENOMIC DNA]</scope>
    <source>
        <strain evidence="2 3">LX47W</strain>
    </source>
</reference>
<evidence type="ECO:0000256" key="1">
    <source>
        <dbReference type="SAM" id="Phobius"/>
    </source>
</evidence>
<protein>
    <submittedName>
        <fullName evidence="2">Uncharacterized protein</fullName>
    </submittedName>
</protein>
<keyword evidence="1" id="KW-1133">Transmembrane helix</keyword>
<dbReference type="Proteomes" id="UP000573499">
    <property type="component" value="Unassembled WGS sequence"/>
</dbReference>
<feature type="transmembrane region" description="Helical" evidence="1">
    <location>
        <begin position="37"/>
        <end position="57"/>
    </location>
</feature>